<comment type="similarity">
    <text evidence="3">Belongs to the YbiA family.</text>
</comment>
<reference evidence="8 9" key="1">
    <citation type="journal article" date="2011" name="BMC Genomics">
        <title>Genome sequencing reveals diversification of virulence factor content and possible host adaptation in distinct subpopulations of Salmonella enterica.</title>
        <authorList>
            <person name="den Bakker H.C."/>
            <person name="Moreno Switt A.I."/>
            <person name="Govoni G."/>
            <person name="Cummings C.A."/>
            <person name="Ranieri M.L."/>
            <person name="Degoricija L."/>
            <person name="Hoelzer K."/>
            <person name="Rodriguez-Rivera L.D."/>
            <person name="Brown S."/>
            <person name="Bolchacova E."/>
            <person name="Furtado M.R."/>
            <person name="Wiedmann M."/>
        </authorList>
    </citation>
    <scope>NUCLEOTIDE SEQUENCE [LARGE SCALE GENOMIC DNA]</scope>
    <source>
        <strain evidence="8 9">A4-653</strain>
    </source>
</reference>
<dbReference type="InterPro" id="IPR037238">
    <property type="entry name" value="YbiA-like_sf"/>
</dbReference>
<proteinExistence type="inferred from homology"/>
<evidence type="ECO:0000256" key="3">
    <source>
        <dbReference type="ARBA" id="ARBA00008508"/>
    </source>
</evidence>
<evidence type="ECO:0000256" key="1">
    <source>
        <dbReference type="ARBA" id="ARBA00000022"/>
    </source>
</evidence>
<name>G5QPZ2_SALRU</name>
<dbReference type="CDD" id="cd15457">
    <property type="entry name" value="NADAR"/>
    <property type="match status" value="1"/>
</dbReference>
<comment type="caution">
    <text evidence="8">The sequence shown here is derived from an EMBL/GenBank/DDBJ whole genome shotgun (WGS) entry which is preliminary data.</text>
</comment>
<evidence type="ECO:0000256" key="5">
    <source>
        <dbReference type="ARBA" id="ARBA00032343"/>
    </source>
</evidence>
<dbReference type="Proteomes" id="UP000004903">
    <property type="component" value="Unassembled WGS sequence"/>
</dbReference>
<evidence type="ECO:0000313" key="8">
    <source>
        <dbReference type="EMBL" id="EHC81521.1"/>
    </source>
</evidence>
<comment type="catalytic activity">
    <reaction evidence="1">
        <text>5-amino-6-(5-phospho-D-ribosylamino)uracil + H2O = 5,6-diaminouracil + D-ribose 5-phosphate</text>
        <dbReference type="Rhea" id="RHEA:55020"/>
        <dbReference type="ChEBI" id="CHEBI:15377"/>
        <dbReference type="ChEBI" id="CHEBI:46252"/>
        <dbReference type="ChEBI" id="CHEBI:58453"/>
        <dbReference type="ChEBI" id="CHEBI:78346"/>
    </reaction>
</comment>
<gene>
    <name evidence="8" type="ORF">LTSERUB_5122</name>
</gene>
<protein>
    <recommendedName>
        <fullName evidence="4">N-glycosidase YbiA</fullName>
    </recommendedName>
    <alternativeName>
        <fullName evidence="5">Riboflavin biosynthesis intermediates N-glycosidase</fullName>
    </alternativeName>
</protein>
<dbReference type="Pfam" id="PF08719">
    <property type="entry name" value="NADAR"/>
    <property type="match status" value="1"/>
</dbReference>
<accession>G5QPZ2</accession>
<comment type="catalytic activity">
    <reaction evidence="2">
        <text>2,5-diamino-6-hydroxy-4-(5-phosphoribosylamino)-pyrimidine + H2O = 2,5,6-triamino-4-hydroxypyrimidine + D-ribose 5-phosphate</text>
        <dbReference type="Rhea" id="RHEA:23436"/>
        <dbReference type="ChEBI" id="CHEBI:15377"/>
        <dbReference type="ChEBI" id="CHEBI:58614"/>
        <dbReference type="ChEBI" id="CHEBI:78346"/>
        <dbReference type="ChEBI" id="CHEBI:137796"/>
    </reaction>
</comment>
<dbReference type="EMBL" id="AFCT01001855">
    <property type="protein sequence ID" value="EHC81521.1"/>
    <property type="molecule type" value="Genomic_DNA"/>
</dbReference>
<feature type="domain" description="NADAR" evidence="7">
    <location>
        <begin position="31"/>
        <end position="85"/>
    </location>
</feature>
<organism evidence="8 9">
    <name type="scientific">Salmonella enterica subsp. enterica serovar Rubislaw str. A4-653</name>
    <dbReference type="NCBI Taxonomy" id="913081"/>
    <lineage>
        <taxon>Bacteria</taxon>
        <taxon>Pseudomonadati</taxon>
        <taxon>Pseudomonadota</taxon>
        <taxon>Gammaproteobacteria</taxon>
        <taxon>Enterobacterales</taxon>
        <taxon>Enterobacteriaceae</taxon>
        <taxon>Salmonella</taxon>
    </lineage>
</organism>
<evidence type="ECO:0000256" key="6">
    <source>
        <dbReference type="ARBA" id="ARBA00045377"/>
    </source>
</evidence>
<sequence length="89" mass="9895">MQQGYYSLPALLSALDAGKKVKYLWFWGHQPAANNEITASCFSQWWQGSPFTYDGITYATAEHWMMAGKARLFNDSKTLARISGSGNPG</sequence>
<evidence type="ECO:0000313" key="9">
    <source>
        <dbReference type="Proteomes" id="UP000004903"/>
    </source>
</evidence>
<comment type="function">
    <text evidence="6">Catalyzes the hydrolysis of the N-glycosidic bond in the first two intermediates of riboflavin biosynthesis, which are highly reactive metabolites, yielding relatively innocuous products. Thus, can divert a surplus of harmful intermediates into relatively harmless products and pre-empt the damage these intermediates would otherwise do. Helps maintain flavin levels. May act on other substrates in vivo. Has no activity against GTP, nucleoside monophosphates or ADP-ribose. Is Required for swarming motility.</text>
</comment>
<dbReference type="PATRIC" id="fig|913081.3.peg.3966"/>
<evidence type="ECO:0000256" key="4">
    <source>
        <dbReference type="ARBA" id="ARBA00014614"/>
    </source>
</evidence>
<dbReference type="AlphaFoldDB" id="G5QPZ2"/>
<dbReference type="SUPFAM" id="SSF143990">
    <property type="entry name" value="YbiA-like"/>
    <property type="match status" value="1"/>
</dbReference>
<evidence type="ECO:0000256" key="2">
    <source>
        <dbReference type="ARBA" id="ARBA00000751"/>
    </source>
</evidence>
<dbReference type="InterPro" id="IPR012816">
    <property type="entry name" value="NADAR"/>
</dbReference>
<dbReference type="Gene3D" id="1.10.357.40">
    <property type="entry name" value="YbiA-like"/>
    <property type="match status" value="1"/>
</dbReference>
<evidence type="ECO:0000259" key="7">
    <source>
        <dbReference type="Pfam" id="PF08719"/>
    </source>
</evidence>